<evidence type="ECO:0000256" key="1">
    <source>
        <dbReference type="ARBA" id="ARBA00007682"/>
    </source>
</evidence>
<dbReference type="GeneID" id="24919462"/>
<feature type="region of interest" description="Disordered" evidence="4">
    <location>
        <begin position="113"/>
        <end position="135"/>
    </location>
</feature>
<gene>
    <name evidence="6" type="ORF">GSBLH_T00002274001</name>
</gene>
<keyword evidence="2" id="KW-0805">Transcription regulation</keyword>
<dbReference type="InterPro" id="IPR040168">
    <property type="entry name" value="Not2/3/5"/>
</dbReference>
<name>D8M2C7_BLAHO</name>
<proteinExistence type="inferred from homology"/>
<dbReference type="EMBL" id="FN668648">
    <property type="protein sequence ID" value="CBK22222.2"/>
    <property type="molecule type" value="Genomic_DNA"/>
</dbReference>
<accession>D8M2C7</accession>
<evidence type="ECO:0000256" key="2">
    <source>
        <dbReference type="ARBA" id="ARBA00023015"/>
    </source>
</evidence>
<reference evidence="6" key="1">
    <citation type="submission" date="2010-02" db="EMBL/GenBank/DDBJ databases">
        <title>Sequencing and annotation of the Blastocystis hominis genome.</title>
        <authorList>
            <person name="Wincker P."/>
        </authorList>
    </citation>
    <scope>NUCLEOTIDE SEQUENCE</scope>
    <source>
        <strain evidence="6">Singapore isolate B</strain>
    </source>
</reference>
<feature type="domain" description="NOT2/NOT3/NOT5 C-terminal" evidence="5">
    <location>
        <begin position="168"/>
        <end position="236"/>
    </location>
</feature>
<dbReference type="InterPro" id="IPR038635">
    <property type="entry name" value="CCR4-NOT_su2/3/5_C_sf"/>
</dbReference>
<sequence length="301" mass="34552">MSEMRYEQYGPAMGYQQYMDKGQGTYQGRGVPPMRYGTPTMANSSQMRMPRYQGMRGNEMGRAMPKNDMGMPDRKGAMNQLDDEAAYNYMAQANRNMPQRSSGMYSDAMDPMGHPSQALNSRQGSFPSSARATPSEVDYHPDAFEAKIPPYKQIIDIFNFTNSVDSYNYVLPSTYIFPQPTITPAHIKSFSTDLLLYIFYCLPLTRHQLLAAAELYARDMVYHREKQTWFQRDKSTPLYAQANCPTVPCSRVFRCELCQFMPCEEVLKSSDIIPLSEINEYLKRAGWTVCEEQTMNKRSIK</sequence>
<dbReference type="Pfam" id="PF04153">
    <property type="entry name" value="NOT2_3_5_C"/>
    <property type="match status" value="1"/>
</dbReference>
<dbReference type="Proteomes" id="UP000008312">
    <property type="component" value="Unassembled WGS sequence"/>
</dbReference>
<keyword evidence="3" id="KW-0804">Transcription</keyword>
<dbReference type="PANTHER" id="PTHR23326">
    <property type="entry name" value="CCR4 NOT-RELATED"/>
    <property type="match status" value="1"/>
</dbReference>
<dbReference type="OrthoDB" id="25391at2759"/>
<dbReference type="RefSeq" id="XP_012896270.1">
    <property type="nucleotide sequence ID" value="XM_013040816.1"/>
</dbReference>
<dbReference type="GO" id="GO:0006355">
    <property type="term" value="P:regulation of DNA-templated transcription"/>
    <property type="evidence" value="ECO:0007669"/>
    <property type="project" value="InterPro"/>
</dbReference>
<evidence type="ECO:0000256" key="3">
    <source>
        <dbReference type="ARBA" id="ARBA00023163"/>
    </source>
</evidence>
<evidence type="ECO:0000313" key="6">
    <source>
        <dbReference type="EMBL" id="CBK22222.2"/>
    </source>
</evidence>
<dbReference type="InParanoid" id="D8M2C7"/>
<dbReference type="GO" id="GO:0030015">
    <property type="term" value="C:CCR4-NOT core complex"/>
    <property type="evidence" value="ECO:0007669"/>
    <property type="project" value="InterPro"/>
</dbReference>
<dbReference type="InterPro" id="IPR007282">
    <property type="entry name" value="NOT2/3/5_C"/>
</dbReference>
<feature type="compositionally biased region" description="Polar residues" evidence="4">
    <location>
        <begin position="117"/>
        <end position="132"/>
    </location>
</feature>
<dbReference type="Gene3D" id="2.30.30.1020">
    <property type="entry name" value="CCR4-NOT complex subunit 2/3/5, C-terminal domain"/>
    <property type="match status" value="1"/>
</dbReference>
<evidence type="ECO:0000259" key="5">
    <source>
        <dbReference type="Pfam" id="PF04153"/>
    </source>
</evidence>
<protein>
    <recommendedName>
        <fullName evidence="5">NOT2/NOT3/NOT5 C-terminal domain-containing protein</fullName>
    </recommendedName>
</protein>
<evidence type="ECO:0000256" key="4">
    <source>
        <dbReference type="SAM" id="MobiDB-lite"/>
    </source>
</evidence>
<comment type="similarity">
    <text evidence="1">Belongs to the CNOT2/3/5 family.</text>
</comment>
<evidence type="ECO:0000313" key="7">
    <source>
        <dbReference type="Proteomes" id="UP000008312"/>
    </source>
</evidence>
<dbReference type="AlphaFoldDB" id="D8M2C7"/>
<keyword evidence="7" id="KW-1185">Reference proteome</keyword>
<organism evidence="6">
    <name type="scientific">Blastocystis hominis</name>
    <dbReference type="NCBI Taxonomy" id="12968"/>
    <lineage>
        <taxon>Eukaryota</taxon>
        <taxon>Sar</taxon>
        <taxon>Stramenopiles</taxon>
        <taxon>Bigyra</taxon>
        <taxon>Opalozoa</taxon>
        <taxon>Opalinata</taxon>
        <taxon>Blastocystidae</taxon>
        <taxon>Blastocystis</taxon>
    </lineage>
</organism>